<evidence type="ECO:0000313" key="3">
    <source>
        <dbReference type="Proteomes" id="UP000647133"/>
    </source>
</evidence>
<dbReference type="InterPro" id="IPR025411">
    <property type="entry name" value="DUF4136"/>
</dbReference>
<name>A0ABR9AP03_9BACT</name>
<dbReference type="PROSITE" id="PS51257">
    <property type="entry name" value="PROKAR_LIPOPROTEIN"/>
    <property type="match status" value="1"/>
</dbReference>
<comment type="caution">
    <text evidence="2">The sequence shown here is derived from an EMBL/GenBank/DDBJ whole genome shotgun (WGS) entry which is preliminary data.</text>
</comment>
<dbReference type="Gene3D" id="3.30.160.670">
    <property type="match status" value="1"/>
</dbReference>
<keyword evidence="3" id="KW-1185">Reference proteome</keyword>
<protein>
    <submittedName>
        <fullName evidence="2">DUF4136 domain-containing protein</fullName>
    </submittedName>
</protein>
<feature type="domain" description="DUF4136" evidence="1">
    <location>
        <begin position="36"/>
        <end position="185"/>
    </location>
</feature>
<dbReference type="EMBL" id="JACYTQ010000007">
    <property type="protein sequence ID" value="MBD8490527.1"/>
    <property type="molecule type" value="Genomic_DNA"/>
</dbReference>
<accession>A0ABR9AP03</accession>
<dbReference type="Proteomes" id="UP000647133">
    <property type="component" value="Unassembled WGS sequence"/>
</dbReference>
<organism evidence="2 3">
    <name type="scientific">Echinicola arenosa</name>
    <dbReference type="NCBI Taxonomy" id="2774144"/>
    <lineage>
        <taxon>Bacteria</taxon>
        <taxon>Pseudomonadati</taxon>
        <taxon>Bacteroidota</taxon>
        <taxon>Cytophagia</taxon>
        <taxon>Cytophagales</taxon>
        <taxon>Cyclobacteriaceae</taxon>
        <taxon>Echinicola</taxon>
    </lineage>
</organism>
<proteinExistence type="predicted"/>
<evidence type="ECO:0000313" key="2">
    <source>
        <dbReference type="EMBL" id="MBD8490527.1"/>
    </source>
</evidence>
<dbReference type="Pfam" id="PF13590">
    <property type="entry name" value="DUF4136"/>
    <property type="match status" value="1"/>
</dbReference>
<evidence type="ECO:0000259" key="1">
    <source>
        <dbReference type="Pfam" id="PF13590"/>
    </source>
</evidence>
<reference evidence="2 3" key="1">
    <citation type="submission" date="2020-09" db="EMBL/GenBank/DDBJ databases">
        <title>Echinicola sp. CAU 1574 isolated from sand of Sido Beach.</title>
        <authorList>
            <person name="Kim W."/>
        </authorList>
    </citation>
    <scope>NUCLEOTIDE SEQUENCE [LARGE SCALE GENOMIC DNA]</scope>
    <source>
        <strain evidence="2 3">CAU 1574</strain>
    </source>
</reference>
<dbReference type="RefSeq" id="WP_192011404.1">
    <property type="nucleotide sequence ID" value="NZ_JACYTQ010000007.1"/>
</dbReference>
<sequence length="193" mass="22433">MKSRIGISLLLFVVAIAACNPVKVYLEKEEVKHERSYKTFAIINQYQGKDAWNSPTLNQNLIDDLVKGMEERGYLQDTERPDLILRYNTLLSENEKEVRDNSYNGLYPFGMYNPMMYRYPFGSPYPYWPSQTEIEKYKLGEVVIDFIDPKADEIILRISAVGEVNNIKQKYKNIGVSVDKILHEFSRNMTVEG</sequence>
<gene>
    <name evidence="2" type="ORF">IFO69_17375</name>
</gene>